<evidence type="ECO:0000313" key="3">
    <source>
        <dbReference type="Proteomes" id="UP000662747"/>
    </source>
</evidence>
<feature type="region of interest" description="Disordered" evidence="1">
    <location>
        <begin position="221"/>
        <end position="243"/>
    </location>
</feature>
<sequence>MNPTDPRLAGIALCWLLTRGKKPGTRKELETALRPFVEHRLSSAESKARFDTVVTRLLGDALVTERKRGGLELTADGRAGALRFLHLEQAPRALTWKKLKATYLLALTLDLPPTKNVVARLSSADGVRATLLKRQHGMADADNLSLSQVRDRLLWRQLGVETDRPFSLGAVQAHLLGEILEAEVKDPRKGVEQLAARSAGATRGDAEAVRQALLRRWALPESEPHAPAESPATPTEQDAGPDDSVASFAERVLAVARELPATGRYGHNKVFISHVWKTLQPEWGNREAFDVALLEANRTRHLSLTRADLVAAMDPRDVAESEVRSYGATFHFVVI</sequence>
<protein>
    <submittedName>
        <fullName evidence="2">Uncharacterized protein</fullName>
    </submittedName>
</protein>
<gene>
    <name evidence="2" type="ORF">JY651_30250</name>
</gene>
<evidence type="ECO:0000256" key="1">
    <source>
        <dbReference type="SAM" id="MobiDB-lite"/>
    </source>
</evidence>
<dbReference type="EMBL" id="CP071090">
    <property type="protein sequence ID" value="QSQ19583.1"/>
    <property type="molecule type" value="Genomic_DNA"/>
</dbReference>
<proteinExistence type="predicted"/>
<organism evidence="2 3">
    <name type="scientific">Pyxidicoccus parkwayensis</name>
    <dbReference type="NCBI Taxonomy" id="2813578"/>
    <lineage>
        <taxon>Bacteria</taxon>
        <taxon>Pseudomonadati</taxon>
        <taxon>Myxococcota</taxon>
        <taxon>Myxococcia</taxon>
        <taxon>Myxococcales</taxon>
        <taxon>Cystobacterineae</taxon>
        <taxon>Myxococcaceae</taxon>
        <taxon>Pyxidicoccus</taxon>
    </lineage>
</organism>
<evidence type="ECO:0000313" key="2">
    <source>
        <dbReference type="EMBL" id="QSQ19583.1"/>
    </source>
</evidence>
<dbReference type="RefSeq" id="WP_206721167.1">
    <property type="nucleotide sequence ID" value="NZ_CP071090.1"/>
</dbReference>
<name>A0ABX7NTX0_9BACT</name>
<dbReference type="Proteomes" id="UP000662747">
    <property type="component" value="Chromosome"/>
</dbReference>
<reference evidence="2 3" key="1">
    <citation type="submission" date="2021-02" db="EMBL/GenBank/DDBJ databases">
        <title>De Novo genome assembly of isolated myxobacteria.</title>
        <authorList>
            <person name="Stevens D.C."/>
        </authorList>
    </citation>
    <scope>NUCLEOTIDE SEQUENCE [LARGE SCALE GENOMIC DNA]</scope>
    <source>
        <strain evidence="3">SCPEA02</strain>
    </source>
</reference>
<accession>A0ABX7NTX0</accession>
<feature type="compositionally biased region" description="Low complexity" evidence="1">
    <location>
        <begin position="221"/>
        <end position="236"/>
    </location>
</feature>
<keyword evidence="3" id="KW-1185">Reference proteome</keyword>